<accession>A0AAW9K439</accession>
<dbReference type="InterPro" id="IPR011055">
    <property type="entry name" value="Dup_hybrid_motif"/>
</dbReference>
<feature type="domain" description="M23ase beta-sheet core" evidence="3">
    <location>
        <begin position="262"/>
        <end position="353"/>
    </location>
</feature>
<reference evidence="4" key="1">
    <citation type="submission" date="2023-08" db="EMBL/GenBank/DDBJ databases">
        <title>Genomic characterization of piscicolin 126 produced by Carnobacterium maltaromaticum CM22 strain isolated from salmon (Salmo salar).</title>
        <authorList>
            <person name="Gonzalez-Gragera E."/>
            <person name="Garcia-Lopez J.D."/>
            <person name="Teso-Perez C."/>
            <person name="Gimenez-Hernandez I."/>
            <person name="Peralta-Sanchez J.M."/>
            <person name="Valdivia E."/>
            <person name="Montalban-Lopez M."/>
            <person name="Martin-Platero A.M."/>
            <person name="Banos A."/>
            <person name="Martinez-Bueno M."/>
        </authorList>
    </citation>
    <scope>NUCLEOTIDE SEQUENCE</scope>
    <source>
        <strain evidence="4">CM22</strain>
    </source>
</reference>
<dbReference type="PANTHER" id="PTHR21666">
    <property type="entry name" value="PEPTIDASE-RELATED"/>
    <property type="match status" value="1"/>
</dbReference>
<evidence type="ECO:0000313" key="5">
    <source>
        <dbReference type="Proteomes" id="UP001290462"/>
    </source>
</evidence>
<organism evidence="4 5">
    <name type="scientific">Carnobacterium maltaromaticum</name>
    <name type="common">Carnobacterium piscicola</name>
    <dbReference type="NCBI Taxonomy" id="2751"/>
    <lineage>
        <taxon>Bacteria</taxon>
        <taxon>Bacillati</taxon>
        <taxon>Bacillota</taxon>
        <taxon>Bacilli</taxon>
        <taxon>Lactobacillales</taxon>
        <taxon>Carnobacteriaceae</taxon>
        <taxon>Carnobacterium</taxon>
    </lineage>
</organism>
<dbReference type="GO" id="GO:0004222">
    <property type="term" value="F:metalloendopeptidase activity"/>
    <property type="evidence" value="ECO:0007669"/>
    <property type="project" value="TreeGrafter"/>
</dbReference>
<dbReference type="Pfam" id="PF01551">
    <property type="entry name" value="Peptidase_M23"/>
    <property type="match status" value="1"/>
</dbReference>
<dbReference type="PANTHER" id="PTHR21666:SF270">
    <property type="entry name" value="MUREIN HYDROLASE ACTIVATOR ENVC"/>
    <property type="match status" value="1"/>
</dbReference>
<comment type="caution">
    <text evidence="4">The sequence shown here is derived from an EMBL/GenBank/DDBJ whole genome shotgun (WGS) entry which is preliminary data.</text>
</comment>
<feature type="signal peptide" evidence="2">
    <location>
        <begin position="1"/>
        <end position="25"/>
    </location>
</feature>
<protein>
    <submittedName>
        <fullName evidence="4">Peptidoglycan DD-metalloendopeptidase family protein</fullName>
    </submittedName>
</protein>
<dbReference type="Proteomes" id="UP001290462">
    <property type="component" value="Unassembled WGS sequence"/>
</dbReference>
<keyword evidence="1" id="KW-0175">Coiled coil</keyword>
<proteinExistence type="predicted"/>
<dbReference type="InterPro" id="IPR050570">
    <property type="entry name" value="Cell_wall_metabolism_enzyme"/>
</dbReference>
<gene>
    <name evidence="4" type="ORF">RAK27_05035</name>
</gene>
<keyword evidence="2" id="KW-0732">Signal</keyword>
<dbReference type="InterPro" id="IPR016047">
    <property type="entry name" value="M23ase_b-sheet_dom"/>
</dbReference>
<sequence>MRFFSNKLTLVITVASLLSPIFFQTDTTYAITEAEIVDVHTQVSQIEAKIKELDEAMTQSDVSIGKFNSQIKALETKIKEQEIKIKEGLVAVKKFESQKDNLKPLLAEKGATWSDQKRLTVNDSTPPEKEEIHFSEEAKFPMIQEQIKVTTQQKKLLAAELVQKKLELKRANLKKEYVVLEAAATKPDSGIATEQIEAVKNSYQQQNVLWDKRATQISQDIAVFSQSESTELPSIQFGFEAPVKDPISSTFGLRSGYDTNGFHKGLDFASAIGTEIHPVMAGEVVVAQEDGPMYEGYGNVVVIRHDNGTWTLYAHQSELLVKVGDRVETKTVIGKVGQTGQSDGPHLHLEVRTSPEGGVGHVVDPAPLIDNLNLGQEG</sequence>
<dbReference type="RefSeq" id="WP_201730517.1">
    <property type="nucleotide sequence ID" value="NZ_CAJGUR010000011.1"/>
</dbReference>
<evidence type="ECO:0000256" key="1">
    <source>
        <dbReference type="SAM" id="Coils"/>
    </source>
</evidence>
<dbReference type="Gene3D" id="2.70.70.10">
    <property type="entry name" value="Glucose Permease (Domain IIA)"/>
    <property type="match status" value="1"/>
</dbReference>
<evidence type="ECO:0000259" key="3">
    <source>
        <dbReference type="Pfam" id="PF01551"/>
    </source>
</evidence>
<evidence type="ECO:0000256" key="2">
    <source>
        <dbReference type="SAM" id="SignalP"/>
    </source>
</evidence>
<feature type="coiled-coil region" evidence="1">
    <location>
        <begin position="154"/>
        <end position="183"/>
    </location>
</feature>
<dbReference type="Gene3D" id="1.20.5.170">
    <property type="match status" value="1"/>
</dbReference>
<dbReference type="CDD" id="cd12797">
    <property type="entry name" value="M23_peptidase"/>
    <property type="match status" value="1"/>
</dbReference>
<name>A0AAW9K439_CARML</name>
<dbReference type="SUPFAM" id="SSF51261">
    <property type="entry name" value="Duplicated hybrid motif"/>
    <property type="match status" value="1"/>
</dbReference>
<feature type="chain" id="PRO_5043656509" evidence="2">
    <location>
        <begin position="26"/>
        <end position="378"/>
    </location>
</feature>
<evidence type="ECO:0000313" key="4">
    <source>
        <dbReference type="EMBL" id="MDZ5758016.1"/>
    </source>
</evidence>
<dbReference type="AlphaFoldDB" id="A0AAW9K439"/>
<dbReference type="EMBL" id="JAVBVO010000003">
    <property type="protein sequence ID" value="MDZ5758016.1"/>
    <property type="molecule type" value="Genomic_DNA"/>
</dbReference>